<dbReference type="WBParaSite" id="TREG1_139110.1">
    <property type="protein sequence ID" value="TREG1_139110.1"/>
    <property type="gene ID" value="TREG1_139110"/>
</dbReference>
<keyword evidence="2" id="KW-1185">Reference proteome</keyword>
<reference evidence="3" key="2">
    <citation type="submission" date="2023-11" db="UniProtKB">
        <authorList>
            <consortium name="WormBaseParasite"/>
        </authorList>
    </citation>
    <scope>IDENTIFICATION</scope>
</reference>
<proteinExistence type="predicted"/>
<organism evidence="2 3">
    <name type="scientific">Trichobilharzia regenti</name>
    <name type="common">Nasal bird schistosome</name>
    <dbReference type="NCBI Taxonomy" id="157069"/>
    <lineage>
        <taxon>Eukaryota</taxon>
        <taxon>Metazoa</taxon>
        <taxon>Spiralia</taxon>
        <taxon>Lophotrochozoa</taxon>
        <taxon>Platyhelminthes</taxon>
        <taxon>Trematoda</taxon>
        <taxon>Digenea</taxon>
        <taxon>Strigeidida</taxon>
        <taxon>Schistosomatoidea</taxon>
        <taxon>Schistosomatidae</taxon>
        <taxon>Trichobilharzia</taxon>
    </lineage>
</organism>
<keyword evidence="1" id="KW-0812">Transmembrane</keyword>
<dbReference type="Proteomes" id="UP000050795">
    <property type="component" value="Unassembled WGS sequence"/>
</dbReference>
<reference evidence="2" key="1">
    <citation type="submission" date="2022-06" db="EMBL/GenBank/DDBJ databases">
        <authorList>
            <person name="Berger JAMES D."/>
            <person name="Berger JAMES D."/>
        </authorList>
    </citation>
    <scope>NUCLEOTIDE SEQUENCE [LARGE SCALE GENOMIC DNA]</scope>
</reference>
<feature type="transmembrane region" description="Helical" evidence="1">
    <location>
        <begin position="76"/>
        <end position="96"/>
    </location>
</feature>
<evidence type="ECO:0000313" key="2">
    <source>
        <dbReference type="Proteomes" id="UP000050795"/>
    </source>
</evidence>
<dbReference type="AlphaFoldDB" id="A0AA85JCC1"/>
<keyword evidence="1" id="KW-0472">Membrane</keyword>
<evidence type="ECO:0000313" key="3">
    <source>
        <dbReference type="WBParaSite" id="TREG1_139110.1"/>
    </source>
</evidence>
<keyword evidence="1" id="KW-1133">Transmembrane helix</keyword>
<feature type="transmembrane region" description="Helical" evidence="1">
    <location>
        <begin position="22"/>
        <end position="41"/>
    </location>
</feature>
<feature type="transmembrane region" description="Helical" evidence="1">
    <location>
        <begin position="47"/>
        <end position="69"/>
    </location>
</feature>
<protein>
    <submittedName>
        <fullName evidence="3">Uncharacterized protein</fullName>
    </submittedName>
</protein>
<evidence type="ECO:0000256" key="1">
    <source>
        <dbReference type="SAM" id="Phobius"/>
    </source>
</evidence>
<accession>A0AA85JCC1</accession>
<name>A0AA85JCC1_TRIRE</name>
<sequence>MEDFVSSFVSPKIRSQELKKSFPINYTSVILWSVVFAPVIADIEWRYALISLAITIVFTVIVVLLAFNLPPLNGKGFIFFGTISGLLAVLAIVASISDSLTGRKITVLCILTAVSTALVTLTNKR</sequence>
<feature type="transmembrane region" description="Helical" evidence="1">
    <location>
        <begin position="102"/>
        <end position="121"/>
    </location>
</feature>